<dbReference type="PANTHER" id="PTHR36455:SF1">
    <property type="entry name" value="BLR8292 PROTEIN"/>
    <property type="match status" value="1"/>
</dbReference>
<proteinExistence type="predicted"/>
<dbReference type="NCBIfam" id="NF033819">
    <property type="entry name" value="IS66_TnpB"/>
    <property type="match status" value="1"/>
</dbReference>
<accession>A0ABZ2MB23</accession>
<dbReference type="EMBL" id="CP089984">
    <property type="protein sequence ID" value="WXB19711.1"/>
    <property type="molecule type" value="Genomic_DNA"/>
</dbReference>
<dbReference type="Pfam" id="PF05717">
    <property type="entry name" value="TnpB_IS66"/>
    <property type="match status" value="1"/>
</dbReference>
<evidence type="ECO:0000256" key="1">
    <source>
        <dbReference type="SAM" id="MobiDB-lite"/>
    </source>
</evidence>
<evidence type="ECO:0000313" key="2">
    <source>
        <dbReference type="EMBL" id="WXB19711.1"/>
    </source>
</evidence>
<organism evidence="2 3">
    <name type="scientific">Pendulispora albinea</name>
    <dbReference type="NCBI Taxonomy" id="2741071"/>
    <lineage>
        <taxon>Bacteria</taxon>
        <taxon>Pseudomonadati</taxon>
        <taxon>Myxococcota</taxon>
        <taxon>Myxococcia</taxon>
        <taxon>Myxococcales</taxon>
        <taxon>Sorangiineae</taxon>
        <taxon>Pendulisporaceae</taxon>
        <taxon>Pendulispora</taxon>
    </lineage>
</organism>
<dbReference type="InterPro" id="IPR008878">
    <property type="entry name" value="Transposase_IS66_Orf2"/>
</dbReference>
<reference evidence="2 3" key="1">
    <citation type="submission" date="2021-12" db="EMBL/GenBank/DDBJ databases">
        <title>Discovery of the Pendulisporaceae a myxobacterial family with distinct sporulation behavior and unique specialized metabolism.</title>
        <authorList>
            <person name="Garcia R."/>
            <person name="Popoff A."/>
            <person name="Bader C.D."/>
            <person name="Loehr J."/>
            <person name="Walesch S."/>
            <person name="Walt C."/>
            <person name="Boldt J."/>
            <person name="Bunk B."/>
            <person name="Haeckl F.J.F.P.J."/>
            <person name="Gunesch A.P."/>
            <person name="Birkelbach J."/>
            <person name="Nuebel U."/>
            <person name="Pietschmann T."/>
            <person name="Bach T."/>
            <person name="Mueller R."/>
        </authorList>
    </citation>
    <scope>NUCLEOTIDE SEQUENCE [LARGE SCALE GENOMIC DNA]</scope>
    <source>
        <strain evidence="2 3">MSr11954</strain>
    </source>
</reference>
<gene>
    <name evidence="2" type="primary">tnpB</name>
    <name evidence="2" type="ORF">LZC94_21105</name>
</gene>
<feature type="compositionally biased region" description="Basic and acidic residues" evidence="1">
    <location>
        <begin position="157"/>
        <end position="178"/>
    </location>
</feature>
<sequence>MLSLPPSVRIFVATQPVDGRKGLDSLALIVRSVFEHDPLSGHLYVFFSRRCDRVRILYWDRHGFAMWMKRLERGRFHARFGEDGELSVNAIEAAELGLILEGIDLPARDVVLVGSPGPKSSPSCVSPEFSAALRRPINDAPDDDHFTLRARYREGARVARGDDRRAPLHRDRRRDPYAHHAHARRQHRAGDEARSLEAQAPAVGDAAAARASARTAALQRRAPAT</sequence>
<dbReference type="Proteomes" id="UP001370348">
    <property type="component" value="Chromosome"/>
</dbReference>
<name>A0ABZ2MB23_9BACT</name>
<protein>
    <submittedName>
        <fullName evidence="2">IS66 family insertion sequence element accessory protein TnpB</fullName>
    </submittedName>
</protein>
<feature type="region of interest" description="Disordered" evidence="1">
    <location>
        <begin position="157"/>
        <end position="225"/>
    </location>
</feature>
<keyword evidence="3" id="KW-1185">Reference proteome</keyword>
<evidence type="ECO:0000313" key="3">
    <source>
        <dbReference type="Proteomes" id="UP001370348"/>
    </source>
</evidence>
<dbReference type="RefSeq" id="WP_394829307.1">
    <property type="nucleotide sequence ID" value="NZ_CP089984.1"/>
</dbReference>
<dbReference type="PANTHER" id="PTHR36455">
    <property type="match status" value="1"/>
</dbReference>
<feature type="compositionally biased region" description="Low complexity" evidence="1">
    <location>
        <begin position="198"/>
        <end position="225"/>
    </location>
</feature>